<reference evidence="1 2" key="1">
    <citation type="journal article" date="2006" name="Nature">
        <title>Global trends of whole-genome duplications revealed by the ciliate Paramecium tetraurelia.</title>
        <authorList>
            <consortium name="Genoscope"/>
            <person name="Aury J.-M."/>
            <person name="Jaillon O."/>
            <person name="Duret L."/>
            <person name="Noel B."/>
            <person name="Jubin C."/>
            <person name="Porcel B.M."/>
            <person name="Segurens B."/>
            <person name="Daubin V."/>
            <person name="Anthouard V."/>
            <person name="Aiach N."/>
            <person name="Arnaiz O."/>
            <person name="Billaut A."/>
            <person name="Beisson J."/>
            <person name="Blanc I."/>
            <person name="Bouhouche K."/>
            <person name="Camara F."/>
            <person name="Duharcourt S."/>
            <person name="Guigo R."/>
            <person name="Gogendeau D."/>
            <person name="Katinka M."/>
            <person name="Keller A.-M."/>
            <person name="Kissmehl R."/>
            <person name="Klotz C."/>
            <person name="Koll F."/>
            <person name="Le Moue A."/>
            <person name="Lepere C."/>
            <person name="Malinsky S."/>
            <person name="Nowacki M."/>
            <person name="Nowak J.K."/>
            <person name="Plattner H."/>
            <person name="Poulain J."/>
            <person name="Ruiz F."/>
            <person name="Serrano V."/>
            <person name="Zagulski M."/>
            <person name="Dessen P."/>
            <person name="Betermier M."/>
            <person name="Weissenbach J."/>
            <person name="Scarpelli C."/>
            <person name="Schachter V."/>
            <person name="Sperling L."/>
            <person name="Meyer E."/>
            <person name="Cohen J."/>
            <person name="Wincker P."/>
        </authorList>
    </citation>
    <scope>NUCLEOTIDE SEQUENCE [LARGE SCALE GENOMIC DNA]</scope>
    <source>
        <strain evidence="1 2">Stock d4-2</strain>
    </source>
</reference>
<keyword evidence="2" id="KW-1185">Reference proteome</keyword>
<evidence type="ECO:0000313" key="2">
    <source>
        <dbReference type="Proteomes" id="UP000000600"/>
    </source>
</evidence>
<dbReference type="KEGG" id="ptm:GSPATT00012881001"/>
<name>A0D2X9_PARTE</name>
<dbReference type="AlphaFoldDB" id="A0D2X9"/>
<dbReference type="Proteomes" id="UP000000600">
    <property type="component" value="Unassembled WGS sequence"/>
</dbReference>
<dbReference type="InParanoid" id="A0D2X9"/>
<protein>
    <submittedName>
        <fullName evidence="1">Uncharacterized protein</fullName>
    </submittedName>
</protein>
<organism evidence="1 2">
    <name type="scientific">Paramecium tetraurelia</name>
    <dbReference type="NCBI Taxonomy" id="5888"/>
    <lineage>
        <taxon>Eukaryota</taxon>
        <taxon>Sar</taxon>
        <taxon>Alveolata</taxon>
        <taxon>Ciliophora</taxon>
        <taxon>Intramacronucleata</taxon>
        <taxon>Oligohymenophorea</taxon>
        <taxon>Peniculida</taxon>
        <taxon>Parameciidae</taxon>
        <taxon>Paramecium</taxon>
    </lineage>
</organism>
<dbReference type="OrthoDB" id="10536829at2759"/>
<gene>
    <name evidence="1" type="ORF">GSPATT00012881001</name>
</gene>
<proteinExistence type="predicted"/>
<dbReference type="HOGENOM" id="CLU_2563355_0_0_1"/>
<dbReference type="RefSeq" id="XP_001444793.1">
    <property type="nucleotide sequence ID" value="XM_001444756.1"/>
</dbReference>
<accession>A0D2X9</accession>
<evidence type="ECO:0000313" key="1">
    <source>
        <dbReference type="EMBL" id="CAK77396.1"/>
    </source>
</evidence>
<dbReference type="EMBL" id="CT868274">
    <property type="protein sequence ID" value="CAK77396.1"/>
    <property type="molecule type" value="Genomic_DNA"/>
</dbReference>
<dbReference type="GeneID" id="5030579"/>
<sequence>MKGKKSQKDLSGIIGLIIQMKPNEELLESLFEGACHLYKLHFVSHNRKQFEVYFQIDIFAMGDNKLFQERQIVKSRRNTYTS</sequence>